<evidence type="ECO:0000313" key="1">
    <source>
        <dbReference type="EMBL" id="CAB3769745.1"/>
    </source>
</evidence>
<reference evidence="1 4" key="2">
    <citation type="submission" date="2020-04" db="EMBL/GenBank/DDBJ databases">
        <authorList>
            <person name="De Canck E."/>
        </authorList>
    </citation>
    <scope>NUCLEOTIDE SEQUENCE [LARGE SCALE GENOMIC DNA]</scope>
    <source>
        <strain evidence="1 4">LMG 29660</strain>
    </source>
</reference>
<protein>
    <recommendedName>
        <fullName evidence="5">DUF2188 domain-containing protein</fullName>
    </recommendedName>
</protein>
<dbReference type="EMBL" id="CADIKG010000026">
    <property type="protein sequence ID" value="CAB3769745.1"/>
    <property type="molecule type" value="Genomic_DNA"/>
</dbReference>
<sequence length="68" mass="7801">MTNKIFVERRLDEGDYAVRRPHSQRASATATTQREAIERARELNPSGPVLVERVRITSAGKPDKWRKP</sequence>
<gene>
    <name evidence="2" type="ORF">B7G54_32470</name>
    <name evidence="1" type="ORF">LMG29660_06434</name>
</gene>
<keyword evidence="3" id="KW-1185">Reference proteome</keyword>
<reference evidence="2 3" key="1">
    <citation type="submission" date="2017-04" db="EMBL/GenBank/DDBJ databases">
        <title>Burkholderia puraquae sp. nov., a novel Burkholderia cepacia complex species from hospital setting samples.</title>
        <authorList>
            <person name="Martina P."/>
            <person name="Leguizamon M."/>
            <person name="Prieto C."/>
            <person name="Sousa S."/>
            <person name="Montanaro P."/>
            <person name="Draghi W."/>
            <person name="Staembler M."/>
            <person name="Bettiol M."/>
            <person name="Figoli C."/>
            <person name="Palau J."/>
            <person name="Alvarez F."/>
            <person name="Benetti S."/>
            <person name="Anchat E."/>
            <person name="Vescina C."/>
            <person name="Ferreras J."/>
            <person name="Lasch P."/>
            <person name="Lagares A."/>
            <person name="Zorreguieta A."/>
            <person name="Yantorno O."/>
            <person name="Bosch A."/>
        </authorList>
    </citation>
    <scope>NUCLEOTIDE SEQUENCE [LARGE SCALE GENOMIC DNA]</scope>
    <source>
        <strain evidence="2 3">CAMPA 1040</strain>
    </source>
</reference>
<dbReference type="OrthoDB" id="8721572at2"/>
<evidence type="ECO:0000313" key="4">
    <source>
        <dbReference type="Proteomes" id="UP000494135"/>
    </source>
</evidence>
<dbReference type="InterPro" id="IPR018691">
    <property type="entry name" value="DUF2188"/>
</dbReference>
<evidence type="ECO:0008006" key="5">
    <source>
        <dbReference type="Google" id="ProtNLM"/>
    </source>
</evidence>
<organism evidence="2 3">
    <name type="scientific">Burkholderia puraquae</name>
    <dbReference type="NCBI Taxonomy" id="1904757"/>
    <lineage>
        <taxon>Bacteria</taxon>
        <taxon>Pseudomonadati</taxon>
        <taxon>Pseudomonadota</taxon>
        <taxon>Betaproteobacteria</taxon>
        <taxon>Burkholderiales</taxon>
        <taxon>Burkholderiaceae</taxon>
        <taxon>Burkholderia</taxon>
        <taxon>Burkholderia cepacia complex</taxon>
    </lineage>
</organism>
<dbReference type="Proteomes" id="UP000193146">
    <property type="component" value="Unassembled WGS sequence"/>
</dbReference>
<dbReference type="RefSeq" id="WP_085042833.1">
    <property type="nucleotide sequence ID" value="NZ_CADIKG010000026.1"/>
</dbReference>
<dbReference type="AlphaFoldDB" id="A0A1X1P7N8"/>
<evidence type="ECO:0000313" key="3">
    <source>
        <dbReference type="Proteomes" id="UP000193146"/>
    </source>
</evidence>
<evidence type="ECO:0000313" key="2">
    <source>
        <dbReference type="EMBL" id="ORT80976.1"/>
    </source>
</evidence>
<dbReference type="Proteomes" id="UP000494135">
    <property type="component" value="Unassembled WGS sequence"/>
</dbReference>
<name>A0A1X1P7N8_9BURK</name>
<accession>A0A1X1P7N8</accession>
<proteinExistence type="predicted"/>
<dbReference type="EMBL" id="NBYX01000026">
    <property type="protein sequence ID" value="ORT80976.1"/>
    <property type="molecule type" value="Genomic_DNA"/>
</dbReference>
<dbReference type="Pfam" id="PF09954">
    <property type="entry name" value="DUF2188"/>
    <property type="match status" value="1"/>
</dbReference>